<name>A0ABU0F5C4_9PSEU</name>
<evidence type="ECO:0000313" key="2">
    <source>
        <dbReference type="EMBL" id="MDQ0382237.1"/>
    </source>
</evidence>
<dbReference type="EMBL" id="JAUSUT010000001">
    <property type="protein sequence ID" value="MDQ0382237.1"/>
    <property type="molecule type" value="Genomic_DNA"/>
</dbReference>
<reference evidence="2 3" key="1">
    <citation type="submission" date="2023-07" db="EMBL/GenBank/DDBJ databases">
        <title>Sequencing the genomes of 1000 actinobacteria strains.</title>
        <authorList>
            <person name="Klenk H.-P."/>
        </authorList>
    </citation>
    <scope>NUCLEOTIDE SEQUENCE [LARGE SCALE GENOMIC DNA]</scope>
    <source>
        <strain evidence="2 3">DSM 45805</strain>
    </source>
</reference>
<protein>
    <submittedName>
        <fullName evidence="2">Uncharacterized protein</fullName>
    </submittedName>
</protein>
<dbReference type="Proteomes" id="UP001229651">
    <property type="component" value="Unassembled WGS sequence"/>
</dbReference>
<evidence type="ECO:0000313" key="3">
    <source>
        <dbReference type="Proteomes" id="UP001229651"/>
    </source>
</evidence>
<dbReference type="RefSeq" id="WP_370876619.1">
    <property type="nucleotide sequence ID" value="NZ_JAUSUT010000001.1"/>
</dbReference>
<feature type="region of interest" description="Disordered" evidence="1">
    <location>
        <begin position="102"/>
        <end position="128"/>
    </location>
</feature>
<evidence type="ECO:0000256" key="1">
    <source>
        <dbReference type="SAM" id="MobiDB-lite"/>
    </source>
</evidence>
<sequence length="128" mass="13272">MELKKLTFVGNRSGADGVTEAKLARVPALGMAGAVAVLLLVTSGRYGYFGDELSFLAAGRHLAWGYADQPPVHPLPAHLEVLFVGDDPGILAGRFTSVTPAGRIDDGPASGQGTALWPELRDFGPGTG</sequence>
<accession>A0ABU0F5C4</accession>
<gene>
    <name evidence="2" type="ORF">FB470_006231</name>
</gene>
<keyword evidence="3" id="KW-1185">Reference proteome</keyword>
<proteinExistence type="predicted"/>
<comment type="caution">
    <text evidence="2">The sequence shown here is derived from an EMBL/GenBank/DDBJ whole genome shotgun (WGS) entry which is preliminary data.</text>
</comment>
<organism evidence="2 3">
    <name type="scientific">Amycolatopsis thermophila</name>
    <dbReference type="NCBI Taxonomy" id="206084"/>
    <lineage>
        <taxon>Bacteria</taxon>
        <taxon>Bacillati</taxon>
        <taxon>Actinomycetota</taxon>
        <taxon>Actinomycetes</taxon>
        <taxon>Pseudonocardiales</taxon>
        <taxon>Pseudonocardiaceae</taxon>
        <taxon>Amycolatopsis</taxon>
    </lineage>
</organism>